<protein>
    <submittedName>
        <fullName evidence="3">Alpha/beta hydrolase family protein</fullName>
    </submittedName>
</protein>
<evidence type="ECO:0000313" key="3">
    <source>
        <dbReference type="EMBL" id="SMA32587.1"/>
    </source>
</evidence>
<name>A0A1X7ADZ0_9GAMM</name>
<feature type="domain" description="Dienelactone hydrolase" evidence="2">
    <location>
        <begin position="68"/>
        <end position="199"/>
    </location>
</feature>
<dbReference type="OrthoDB" id="6193828at2"/>
<keyword evidence="1 3" id="KW-0378">Hydrolase</keyword>
<gene>
    <name evidence="3" type="ORF">EHSB41UT_00166</name>
</gene>
<dbReference type="Pfam" id="PF01738">
    <property type="entry name" value="DLH"/>
    <property type="match status" value="1"/>
</dbReference>
<dbReference type="InterPro" id="IPR002925">
    <property type="entry name" value="Dienelactn_hydro"/>
</dbReference>
<reference evidence="3 4" key="1">
    <citation type="submission" date="2017-03" db="EMBL/GenBank/DDBJ databases">
        <authorList>
            <person name="Afonso C.L."/>
            <person name="Miller P.J."/>
            <person name="Scott M.A."/>
            <person name="Spackman E."/>
            <person name="Goraichik I."/>
            <person name="Dimitrov K.M."/>
            <person name="Suarez D.L."/>
            <person name="Swayne D.E."/>
        </authorList>
    </citation>
    <scope>NUCLEOTIDE SEQUENCE [LARGE SCALE GENOMIC DNA]</scope>
    <source>
        <strain evidence="3">SB41UT1</strain>
    </source>
</reference>
<dbReference type="Gene3D" id="3.40.50.1820">
    <property type="entry name" value="alpha/beta hydrolase"/>
    <property type="match status" value="1"/>
</dbReference>
<evidence type="ECO:0000313" key="4">
    <source>
        <dbReference type="Proteomes" id="UP000196573"/>
    </source>
</evidence>
<accession>A0A1X7ADZ0</accession>
<dbReference type="Proteomes" id="UP000196573">
    <property type="component" value="Unassembled WGS sequence"/>
</dbReference>
<dbReference type="RefSeq" id="WP_087105956.1">
    <property type="nucleotide sequence ID" value="NZ_CBCSCN010000012.1"/>
</dbReference>
<evidence type="ECO:0000256" key="1">
    <source>
        <dbReference type="ARBA" id="ARBA00022801"/>
    </source>
</evidence>
<dbReference type="InterPro" id="IPR050261">
    <property type="entry name" value="FrsA_esterase"/>
</dbReference>
<dbReference type="PANTHER" id="PTHR22946:SF9">
    <property type="entry name" value="POLYKETIDE TRANSFERASE AF380"/>
    <property type="match status" value="1"/>
</dbReference>
<dbReference type="EMBL" id="FWPT01000001">
    <property type="protein sequence ID" value="SMA32587.1"/>
    <property type="molecule type" value="Genomic_DNA"/>
</dbReference>
<dbReference type="AlphaFoldDB" id="A0A1X7ADZ0"/>
<dbReference type="GO" id="GO:0052689">
    <property type="term" value="F:carboxylic ester hydrolase activity"/>
    <property type="evidence" value="ECO:0007669"/>
    <property type="project" value="UniProtKB-ARBA"/>
</dbReference>
<organism evidence="3 4">
    <name type="scientific">Parendozoicomonas haliclonae</name>
    <dbReference type="NCBI Taxonomy" id="1960125"/>
    <lineage>
        <taxon>Bacteria</taxon>
        <taxon>Pseudomonadati</taxon>
        <taxon>Pseudomonadota</taxon>
        <taxon>Gammaproteobacteria</taxon>
        <taxon>Oceanospirillales</taxon>
        <taxon>Endozoicomonadaceae</taxon>
        <taxon>Parendozoicomonas</taxon>
    </lineage>
</organism>
<sequence>MSPAEFSQYLMMIVMSWLTPSGDLYDAACIGTNLIFREYHQAICPVKKPWSVIQQELDYELYYPGTTDNGKRYPLIILFHGASGAHSQSMDKRRHYFLQQGYAVMVPDSFSHNRVMESVSKHSGSLYAPEAMSGEAAFADQPQLESVFERFSDKVSQGMAMLPAVRAADVLVSLEFALSKSHIDPDNIHLVGYSHGASAILEAGVLSALGKTIPGAEDTADLGLFEKVKSASLYYPSCRPGNYYPWHGRWPVVPAFMLLASEDELCRPALCQKANRQANSFFPEPLIEETIFRHKHNFDMPEYPENYAPDDEVRAREQVLGFIRRHSSGWY</sequence>
<dbReference type="SUPFAM" id="SSF53474">
    <property type="entry name" value="alpha/beta-Hydrolases"/>
    <property type="match status" value="1"/>
</dbReference>
<proteinExistence type="predicted"/>
<dbReference type="PANTHER" id="PTHR22946">
    <property type="entry name" value="DIENELACTONE HYDROLASE DOMAIN-CONTAINING PROTEIN-RELATED"/>
    <property type="match status" value="1"/>
</dbReference>
<evidence type="ECO:0000259" key="2">
    <source>
        <dbReference type="Pfam" id="PF01738"/>
    </source>
</evidence>
<dbReference type="InterPro" id="IPR029058">
    <property type="entry name" value="AB_hydrolase_fold"/>
</dbReference>
<keyword evidence="4" id="KW-1185">Reference proteome</keyword>